<evidence type="ECO:0000313" key="3">
    <source>
        <dbReference type="Proteomes" id="UP001324533"/>
    </source>
</evidence>
<dbReference type="Proteomes" id="UP001324533">
    <property type="component" value="Chromosome"/>
</dbReference>
<feature type="domain" description="M23ase beta-sheet core" evidence="1">
    <location>
        <begin position="104"/>
        <end position="176"/>
    </location>
</feature>
<evidence type="ECO:0000313" key="2">
    <source>
        <dbReference type="EMBL" id="WQB70330.1"/>
    </source>
</evidence>
<evidence type="ECO:0000259" key="1">
    <source>
        <dbReference type="Pfam" id="PF01551"/>
    </source>
</evidence>
<proteinExistence type="predicted"/>
<organism evidence="2 3">
    <name type="scientific">Microbacterium invictum</name>
    <dbReference type="NCBI Taxonomy" id="515415"/>
    <lineage>
        <taxon>Bacteria</taxon>
        <taxon>Bacillati</taxon>
        <taxon>Actinomycetota</taxon>
        <taxon>Actinomycetes</taxon>
        <taxon>Micrococcales</taxon>
        <taxon>Microbacteriaceae</taxon>
        <taxon>Microbacterium</taxon>
    </lineage>
</organism>
<keyword evidence="3" id="KW-1185">Reference proteome</keyword>
<dbReference type="InterPro" id="IPR011055">
    <property type="entry name" value="Dup_hybrid_motif"/>
</dbReference>
<dbReference type="EC" id="3.4.-.-" evidence="2"/>
<dbReference type="GO" id="GO:0016787">
    <property type="term" value="F:hydrolase activity"/>
    <property type="evidence" value="ECO:0007669"/>
    <property type="project" value="UniProtKB-KW"/>
</dbReference>
<dbReference type="Pfam" id="PF01551">
    <property type="entry name" value="Peptidase_M23"/>
    <property type="match status" value="1"/>
</dbReference>
<accession>A0ABZ0V9P0</accession>
<dbReference type="PANTHER" id="PTHR21666:SF270">
    <property type="entry name" value="MUREIN HYDROLASE ACTIVATOR ENVC"/>
    <property type="match status" value="1"/>
</dbReference>
<sequence length="205" mass="21662">MDDVVELAYPFEGCWRVQNSPADRVPSHGTRAFASSFAIDFVPVGPDGRSAPFTLRSLLRTEPAEAFPGFGRPILSPVAGTVVDVHDGEPDHPAHRGLRSIAYAVTQRRRVAAGWRTLAGNHVIIQAGDAVVALCHLAASSITVTAGRDVGIGDAIAGCGNSGNSTEPHLHVQAMDDLDPTRARARPIRFAGSMPRNGAIVRASE</sequence>
<dbReference type="SUPFAM" id="SSF51261">
    <property type="entry name" value="Duplicated hybrid motif"/>
    <property type="match status" value="1"/>
</dbReference>
<dbReference type="RefSeq" id="WP_322410477.1">
    <property type="nucleotide sequence ID" value="NZ_CP139779.1"/>
</dbReference>
<dbReference type="Gene3D" id="2.70.70.10">
    <property type="entry name" value="Glucose Permease (Domain IIA)"/>
    <property type="match status" value="1"/>
</dbReference>
<dbReference type="CDD" id="cd12797">
    <property type="entry name" value="M23_peptidase"/>
    <property type="match status" value="1"/>
</dbReference>
<keyword evidence="2" id="KW-0378">Hydrolase</keyword>
<reference evidence="2 3" key="1">
    <citation type="submission" date="2023-06" db="EMBL/GenBank/DDBJ databases">
        <title>Rock-solubilizing bacteria, Microbacterium invictum, promotes re-establishment of vegetation in rocky wasteland by accelerating rock bio-weathering and reshaping soil bacterial community.</title>
        <authorList>
            <person name="Liu C."/>
        </authorList>
    </citation>
    <scope>NUCLEOTIDE SEQUENCE [LARGE SCALE GENOMIC DNA]</scope>
    <source>
        <strain evidence="2 3">X-18</strain>
    </source>
</reference>
<dbReference type="EMBL" id="CP139779">
    <property type="protein sequence ID" value="WQB70330.1"/>
    <property type="molecule type" value="Genomic_DNA"/>
</dbReference>
<gene>
    <name evidence="2" type="ORF">T9R20_16785</name>
</gene>
<name>A0ABZ0V9P0_9MICO</name>
<dbReference type="InterPro" id="IPR050570">
    <property type="entry name" value="Cell_wall_metabolism_enzyme"/>
</dbReference>
<protein>
    <submittedName>
        <fullName evidence="2">M23 family metallopeptidase</fullName>
        <ecNumber evidence="2">3.4.-.-</ecNumber>
    </submittedName>
</protein>
<dbReference type="InterPro" id="IPR016047">
    <property type="entry name" value="M23ase_b-sheet_dom"/>
</dbReference>
<dbReference type="PANTHER" id="PTHR21666">
    <property type="entry name" value="PEPTIDASE-RELATED"/>
    <property type="match status" value="1"/>
</dbReference>